<dbReference type="AlphaFoldDB" id="A0A5J6QN94"/>
<protein>
    <submittedName>
        <fullName evidence="1">Uncharacterized protein</fullName>
    </submittedName>
</protein>
<evidence type="ECO:0000313" key="2">
    <source>
        <dbReference type="Proteomes" id="UP000327179"/>
    </source>
</evidence>
<dbReference type="RefSeq" id="WP_151132930.1">
    <property type="nucleotide sequence ID" value="NZ_CP043311.1"/>
</dbReference>
<sequence>MSEMQPSPLSARLAAIAQRFGLGNSPRRVLERASQLRLPFQQLHLPEDTIWWQSGPPLQRLVELPRGALSGPVQDDKAEAHAVLVKVVKRGEQRLSSFDLRQIDGLCGGDHEPTPSPSFEDYLAGLDSRKVRIISYKDFIKAISLPLPRFLAGEPISLLRADWYGYRVFWNGEQHVEAFAASIAYARLRALEATLPAEITDYSLDPDGLAVLDERYHVLAMPAQAWSDPAFMGLLLDGGIPYSRLTILRNSGTPEFILLPKKHAEATALGEGLRLAGAADVVKYLRALG</sequence>
<dbReference type="EMBL" id="CP043311">
    <property type="protein sequence ID" value="QEY62306.1"/>
    <property type="molecule type" value="Genomic_DNA"/>
</dbReference>
<dbReference type="Proteomes" id="UP000327179">
    <property type="component" value="Chromosome"/>
</dbReference>
<name>A0A5J6QN94_9GAMM</name>
<dbReference type="KEGG" id="plal:FXN65_09585"/>
<keyword evidence="2" id="KW-1185">Reference proteome</keyword>
<proteinExistence type="predicted"/>
<gene>
    <name evidence="1" type="ORF">FXN65_09585</name>
</gene>
<dbReference type="Pfam" id="PF20390">
    <property type="entry name" value="DUF6685"/>
    <property type="match status" value="1"/>
</dbReference>
<organism evidence="1 2">
    <name type="scientific">Metapseudomonas lalkuanensis</name>
    <dbReference type="NCBI Taxonomy" id="2604832"/>
    <lineage>
        <taxon>Bacteria</taxon>
        <taxon>Pseudomonadati</taxon>
        <taxon>Pseudomonadota</taxon>
        <taxon>Gammaproteobacteria</taxon>
        <taxon>Pseudomonadales</taxon>
        <taxon>Pseudomonadaceae</taxon>
        <taxon>Metapseudomonas</taxon>
    </lineage>
</organism>
<reference evidence="1 2" key="1">
    <citation type="submission" date="2019-08" db="EMBL/GenBank/DDBJ databases">
        <title>Whole-genome Sequencing of e-waste polymer degrading bacterium Pseudomonas sp. strain PE08.</title>
        <authorList>
            <person name="Kirdat K."/>
            <person name="Debbarma P."/>
            <person name="Narawade N."/>
            <person name="Suyal D."/>
            <person name="Thorat V."/>
            <person name="Shouche Y."/>
            <person name="Goel R."/>
            <person name="Yadav A."/>
        </authorList>
    </citation>
    <scope>NUCLEOTIDE SEQUENCE [LARGE SCALE GENOMIC DNA]</scope>
    <source>
        <strain evidence="1 2">PE08</strain>
    </source>
</reference>
<evidence type="ECO:0000313" key="1">
    <source>
        <dbReference type="EMBL" id="QEY62306.1"/>
    </source>
</evidence>
<dbReference type="InterPro" id="IPR046507">
    <property type="entry name" value="DUF6685"/>
</dbReference>
<accession>A0A5J6QN94</accession>